<evidence type="ECO:0000256" key="4">
    <source>
        <dbReference type="ARBA" id="ARBA00022679"/>
    </source>
</evidence>
<keyword evidence="6" id="KW-1133">Transmembrane helix</keyword>
<keyword evidence="3" id="KW-0597">Phosphoprotein</keyword>
<feature type="transmembrane region" description="Helical" evidence="6">
    <location>
        <begin position="178"/>
        <end position="197"/>
    </location>
</feature>
<dbReference type="Proteomes" id="UP000297693">
    <property type="component" value="Unassembled WGS sequence"/>
</dbReference>
<feature type="domain" description="Histidine kinase" evidence="7">
    <location>
        <begin position="372"/>
        <end position="589"/>
    </location>
</feature>
<feature type="transmembrane region" description="Helical" evidence="6">
    <location>
        <begin position="100"/>
        <end position="124"/>
    </location>
</feature>
<dbReference type="InterPro" id="IPR005467">
    <property type="entry name" value="His_kinase_dom"/>
</dbReference>
<dbReference type="EC" id="2.7.13.3" evidence="2"/>
<evidence type="ECO:0000256" key="2">
    <source>
        <dbReference type="ARBA" id="ARBA00012438"/>
    </source>
</evidence>
<dbReference type="GO" id="GO:0000155">
    <property type="term" value="F:phosphorelay sensor kinase activity"/>
    <property type="evidence" value="ECO:0007669"/>
    <property type="project" value="InterPro"/>
</dbReference>
<proteinExistence type="predicted"/>
<organism evidence="8 9">
    <name type="scientific">Leptospira ognonensis</name>
    <dbReference type="NCBI Taxonomy" id="2484945"/>
    <lineage>
        <taxon>Bacteria</taxon>
        <taxon>Pseudomonadati</taxon>
        <taxon>Spirochaetota</taxon>
        <taxon>Spirochaetia</taxon>
        <taxon>Leptospirales</taxon>
        <taxon>Leptospiraceae</taxon>
        <taxon>Leptospira</taxon>
    </lineage>
</organism>
<keyword evidence="4" id="KW-0808">Transferase</keyword>
<feature type="transmembrane region" description="Helical" evidence="6">
    <location>
        <begin position="144"/>
        <end position="166"/>
    </location>
</feature>
<evidence type="ECO:0000313" key="9">
    <source>
        <dbReference type="Proteomes" id="UP000297693"/>
    </source>
</evidence>
<evidence type="ECO:0000256" key="1">
    <source>
        <dbReference type="ARBA" id="ARBA00000085"/>
    </source>
</evidence>
<dbReference type="SMART" id="SM00387">
    <property type="entry name" value="HATPase_c"/>
    <property type="match status" value="1"/>
</dbReference>
<reference evidence="8" key="1">
    <citation type="journal article" date="2019" name="PLoS Negl. Trop. Dis.">
        <title>Revisiting the worldwide diversity of Leptospira species in the environment.</title>
        <authorList>
            <person name="Vincent A.T."/>
            <person name="Schiettekatte O."/>
            <person name="Bourhy P."/>
            <person name="Veyrier F.J."/>
            <person name="Picardeau M."/>
        </authorList>
    </citation>
    <scope>NUCLEOTIDE SEQUENCE [LARGE SCALE GENOMIC DNA]</scope>
    <source>
        <strain evidence="8">201702476</strain>
    </source>
</reference>
<keyword evidence="5 8" id="KW-0418">Kinase</keyword>
<dbReference type="Gene3D" id="3.30.450.20">
    <property type="entry name" value="PAS domain"/>
    <property type="match status" value="1"/>
</dbReference>
<accession>A0A4R9K0U2</accession>
<evidence type="ECO:0000256" key="3">
    <source>
        <dbReference type="ARBA" id="ARBA00022553"/>
    </source>
</evidence>
<keyword evidence="6" id="KW-0472">Membrane</keyword>
<dbReference type="SUPFAM" id="SSF47384">
    <property type="entry name" value="Homodimeric domain of signal transducing histidine kinase"/>
    <property type="match status" value="1"/>
</dbReference>
<protein>
    <recommendedName>
        <fullName evidence="2">histidine kinase</fullName>
        <ecNumber evidence="2">2.7.13.3</ecNumber>
    </recommendedName>
</protein>
<dbReference type="InterPro" id="IPR003594">
    <property type="entry name" value="HATPase_dom"/>
</dbReference>
<evidence type="ECO:0000259" key="7">
    <source>
        <dbReference type="PROSITE" id="PS50109"/>
    </source>
</evidence>
<dbReference type="OrthoDB" id="340007at2"/>
<feature type="transmembrane region" description="Helical" evidence="6">
    <location>
        <begin position="65"/>
        <end position="88"/>
    </location>
</feature>
<dbReference type="EMBL" id="RQGD01000024">
    <property type="protein sequence ID" value="TGL59292.1"/>
    <property type="molecule type" value="Genomic_DNA"/>
</dbReference>
<dbReference type="PANTHER" id="PTHR43047">
    <property type="entry name" value="TWO-COMPONENT HISTIDINE PROTEIN KINASE"/>
    <property type="match status" value="1"/>
</dbReference>
<dbReference type="PROSITE" id="PS50109">
    <property type="entry name" value="HIS_KIN"/>
    <property type="match status" value="1"/>
</dbReference>
<evidence type="ECO:0000256" key="5">
    <source>
        <dbReference type="ARBA" id="ARBA00022777"/>
    </source>
</evidence>
<dbReference type="PRINTS" id="PR00344">
    <property type="entry name" value="BCTRLSENSOR"/>
</dbReference>
<gene>
    <name evidence="8" type="ORF">EHQ58_08575</name>
</gene>
<evidence type="ECO:0000256" key="6">
    <source>
        <dbReference type="SAM" id="Phobius"/>
    </source>
</evidence>
<feature type="transmembrane region" description="Helical" evidence="6">
    <location>
        <begin position="6"/>
        <end position="26"/>
    </location>
</feature>
<dbReference type="InterPro" id="IPR003661">
    <property type="entry name" value="HisK_dim/P_dom"/>
</dbReference>
<dbReference type="Pfam" id="PF02518">
    <property type="entry name" value="HATPase_c"/>
    <property type="match status" value="1"/>
</dbReference>
<dbReference type="InterPro" id="IPR031621">
    <property type="entry name" value="HisKA_7TM"/>
</dbReference>
<dbReference type="InterPro" id="IPR036097">
    <property type="entry name" value="HisK_dim/P_sf"/>
</dbReference>
<name>A0A4R9K0U2_9LEPT</name>
<dbReference type="InterPro" id="IPR004358">
    <property type="entry name" value="Sig_transdc_His_kin-like_C"/>
</dbReference>
<dbReference type="SUPFAM" id="SSF55874">
    <property type="entry name" value="ATPase domain of HSP90 chaperone/DNA topoisomerase II/histidine kinase"/>
    <property type="match status" value="1"/>
</dbReference>
<dbReference type="InterPro" id="IPR035965">
    <property type="entry name" value="PAS-like_dom_sf"/>
</dbReference>
<dbReference type="Pfam" id="PF16927">
    <property type="entry name" value="HisKA_7TM"/>
    <property type="match status" value="1"/>
</dbReference>
<feature type="transmembrane region" description="Helical" evidence="6">
    <location>
        <begin position="33"/>
        <end position="53"/>
    </location>
</feature>
<dbReference type="Gene3D" id="3.30.565.10">
    <property type="entry name" value="Histidine kinase-like ATPase, C-terminal domain"/>
    <property type="match status" value="1"/>
</dbReference>
<comment type="catalytic activity">
    <reaction evidence="1">
        <text>ATP + protein L-histidine = ADP + protein N-phospho-L-histidine.</text>
        <dbReference type="EC" id="2.7.13.3"/>
    </reaction>
</comment>
<keyword evidence="9" id="KW-1185">Reference proteome</keyword>
<dbReference type="SUPFAM" id="SSF55785">
    <property type="entry name" value="PYP-like sensor domain (PAS domain)"/>
    <property type="match status" value="1"/>
</dbReference>
<dbReference type="Gene3D" id="1.10.287.130">
    <property type="match status" value="1"/>
</dbReference>
<keyword evidence="6" id="KW-0812">Transmembrane</keyword>
<dbReference type="CDD" id="cd00082">
    <property type="entry name" value="HisKA"/>
    <property type="match status" value="1"/>
</dbReference>
<evidence type="ECO:0000313" key="8">
    <source>
        <dbReference type="EMBL" id="TGL59292.1"/>
    </source>
</evidence>
<comment type="caution">
    <text evidence="8">The sequence shown here is derived from an EMBL/GenBank/DDBJ whole genome shotgun (WGS) entry which is preliminary data.</text>
</comment>
<dbReference type="RefSeq" id="WP_135623482.1">
    <property type="nucleotide sequence ID" value="NZ_RQGD01000024.1"/>
</dbReference>
<dbReference type="SMART" id="SM00388">
    <property type="entry name" value="HisKA"/>
    <property type="match status" value="1"/>
</dbReference>
<sequence length="595" mass="68032">MWQFHPYSLLLGFTFGLNFILGLFVLRSFRLRIVRYLLVMLFGCLIWSGAYGIDFAFIHQDWHYFFISTVHFGVTIASTGAVLTGIEFTQNKHLLTKKMWLLLILQPLLILIFAILNPLFHTLLSDTYLSTVENRIQWIQEVSPLTTLIEFGGSGLWSIFIFKMILQAIRQSSSQVRLRFYLLLLPYFLVWGVAIGHQFGFRPISGLNLTPVTLSFHALWMFFSIAYFKMYDLVPLVRSEIVDELEEPVVILDANERVVDWNFAAEQLFVHGRKYLSLTTTEDFFDTCPEISQKIKVLPEKRIHSQWSWVSTNPIKNWEIKAKRIWDRNRLNMGLVMVFHDVTEQRLLEKRMIEANHILQLGNATKDRFLSIISHDLRGPLTGIKTLLRILNEKVHSKDKEISEMTQSLVDATESIFSLLENLLEWSKLQRGQEEFYPKTYSLESIVSEAVQVFELSAKNKNLTLKVQVPTHAFVYCDDRMIFTVIRNLMSNAIKFSHRGTEILLSAADVGTSWELQVKDTGVGMNSETIAKLFQVGETVKSIGTGGENGNGVGLLLCKEFIDMNAGTISGKSDGMNGSTFIITLPKPVNSFGRV</sequence>
<dbReference type="AlphaFoldDB" id="A0A4R9K0U2"/>
<dbReference type="InterPro" id="IPR036890">
    <property type="entry name" value="HATPase_C_sf"/>
</dbReference>
<dbReference type="Pfam" id="PF00512">
    <property type="entry name" value="HisKA"/>
    <property type="match status" value="1"/>
</dbReference>